<dbReference type="NCBIfam" id="NF011662">
    <property type="entry name" value="PRK15082.1"/>
    <property type="match status" value="1"/>
</dbReference>
<dbReference type="InterPro" id="IPR050366">
    <property type="entry name" value="BP-dependent_transpt_permease"/>
</dbReference>
<evidence type="ECO:0000256" key="6">
    <source>
        <dbReference type="ARBA" id="ARBA00022692"/>
    </source>
</evidence>
<evidence type="ECO:0000256" key="7">
    <source>
        <dbReference type="ARBA" id="ARBA00022989"/>
    </source>
</evidence>
<feature type="transmembrane region" description="Helical" evidence="11">
    <location>
        <begin position="222"/>
        <end position="247"/>
    </location>
</feature>
<feature type="transmembrane region" description="Helical" evidence="11">
    <location>
        <begin position="164"/>
        <end position="183"/>
    </location>
</feature>
<dbReference type="Pfam" id="PF12911">
    <property type="entry name" value="OppC_N"/>
    <property type="match status" value="1"/>
</dbReference>
<organism evidence="13 14">
    <name type="scientific">Tenebrionibacter intestinalis</name>
    <dbReference type="NCBI Taxonomy" id="2799638"/>
    <lineage>
        <taxon>Bacteria</taxon>
        <taxon>Pseudomonadati</taxon>
        <taxon>Pseudomonadota</taxon>
        <taxon>Gammaproteobacteria</taxon>
        <taxon>Enterobacterales</taxon>
        <taxon>Enterobacteriaceae</taxon>
        <taxon>Tenebrionibacter/Tenebrionicola group</taxon>
        <taxon>Tenebrionibacter</taxon>
    </lineage>
</organism>
<evidence type="ECO:0000256" key="4">
    <source>
        <dbReference type="ARBA" id="ARBA00022475"/>
    </source>
</evidence>
<keyword evidence="7 11" id="KW-1133">Transmembrane helix</keyword>
<dbReference type="PANTHER" id="PTHR43386">
    <property type="entry name" value="OLIGOPEPTIDE TRANSPORT SYSTEM PERMEASE PROTEIN APPC"/>
    <property type="match status" value="1"/>
</dbReference>
<dbReference type="FunFam" id="1.10.3720.10:FF:000022">
    <property type="entry name" value="Glutathione ABC transporter permease GsiD"/>
    <property type="match status" value="1"/>
</dbReference>
<dbReference type="InterPro" id="IPR000515">
    <property type="entry name" value="MetI-like"/>
</dbReference>
<dbReference type="RefSeq" id="WP_238714907.1">
    <property type="nucleotide sequence ID" value="NZ_JAEPBH010000049.1"/>
</dbReference>
<evidence type="ECO:0000256" key="9">
    <source>
        <dbReference type="ARBA" id="ARBA00037215"/>
    </source>
</evidence>
<comment type="similarity">
    <text evidence="2 11">Belongs to the binding-protein-dependent transport system permease family.</text>
</comment>
<evidence type="ECO:0000256" key="5">
    <source>
        <dbReference type="ARBA" id="ARBA00022519"/>
    </source>
</evidence>
<dbReference type="EMBL" id="JAEPBH010000049">
    <property type="protein sequence ID" value="MBK4716685.1"/>
    <property type="molecule type" value="Genomic_DNA"/>
</dbReference>
<feature type="transmembrane region" description="Helical" evidence="11">
    <location>
        <begin position="39"/>
        <end position="61"/>
    </location>
</feature>
<dbReference type="Gene3D" id="1.10.3720.10">
    <property type="entry name" value="MetI-like"/>
    <property type="match status" value="1"/>
</dbReference>
<evidence type="ECO:0000313" key="13">
    <source>
        <dbReference type="EMBL" id="MBK4716685.1"/>
    </source>
</evidence>
<dbReference type="InterPro" id="IPR035906">
    <property type="entry name" value="MetI-like_sf"/>
</dbReference>
<keyword evidence="5" id="KW-0997">Cell inner membrane</keyword>
<feature type="domain" description="ABC transmembrane type-1" evidence="12">
    <location>
        <begin position="101"/>
        <end position="290"/>
    </location>
</feature>
<keyword evidence="3 11" id="KW-0813">Transport</keyword>
<gene>
    <name evidence="13" type="primary">gsiD</name>
    <name evidence="13" type="ORF">JJB97_15375</name>
</gene>
<keyword evidence="4" id="KW-1003">Cell membrane</keyword>
<keyword evidence="6 11" id="KW-0812">Transmembrane</keyword>
<feature type="transmembrane region" description="Helical" evidence="11">
    <location>
        <begin position="267"/>
        <end position="290"/>
    </location>
</feature>
<protein>
    <recommendedName>
        <fullName evidence="10">Glutathione transport system permease protein GsiD</fullName>
    </recommendedName>
</protein>
<evidence type="ECO:0000256" key="8">
    <source>
        <dbReference type="ARBA" id="ARBA00023136"/>
    </source>
</evidence>
<evidence type="ECO:0000256" key="1">
    <source>
        <dbReference type="ARBA" id="ARBA00004429"/>
    </source>
</evidence>
<dbReference type="GO" id="GO:0071916">
    <property type="term" value="F:dipeptide transmembrane transporter activity"/>
    <property type="evidence" value="ECO:0007669"/>
    <property type="project" value="TreeGrafter"/>
</dbReference>
<keyword evidence="8 11" id="KW-0472">Membrane</keyword>
<evidence type="ECO:0000256" key="10">
    <source>
        <dbReference type="ARBA" id="ARBA00041106"/>
    </source>
</evidence>
<keyword evidence="14" id="KW-1185">Reference proteome</keyword>
<evidence type="ECO:0000256" key="2">
    <source>
        <dbReference type="ARBA" id="ARBA00009306"/>
    </source>
</evidence>
<dbReference type="CDD" id="cd06261">
    <property type="entry name" value="TM_PBP2"/>
    <property type="match status" value="1"/>
</dbReference>
<comment type="subcellular location">
    <subcellularLocation>
        <location evidence="1">Cell inner membrane</location>
        <topology evidence="1">Multi-pass membrane protein</topology>
    </subcellularLocation>
    <subcellularLocation>
        <location evidence="11">Cell membrane</location>
        <topology evidence="11">Multi-pass membrane protein</topology>
    </subcellularLocation>
</comment>
<dbReference type="InterPro" id="IPR025966">
    <property type="entry name" value="OppC_N"/>
</dbReference>
<feature type="transmembrane region" description="Helical" evidence="11">
    <location>
        <begin position="136"/>
        <end position="158"/>
    </location>
</feature>
<evidence type="ECO:0000256" key="3">
    <source>
        <dbReference type="ARBA" id="ARBA00022448"/>
    </source>
</evidence>
<accession>A0A8K0XXK7</accession>
<comment type="caution">
    <text evidence="13">The sequence shown here is derived from an EMBL/GenBank/DDBJ whole genome shotgun (WGS) entry which is preliminary data.</text>
</comment>
<dbReference type="PANTHER" id="PTHR43386:SF3">
    <property type="entry name" value="GLUTATHIONE TRANSPORT SYSTEM PERMEASE PROTEIN GSID"/>
    <property type="match status" value="1"/>
</dbReference>
<reference evidence="13" key="1">
    <citation type="submission" date="2021-01" db="EMBL/GenBank/DDBJ databases">
        <title>Intestinitalea alba gen. nov., sp. nov., a novel genus of the family Enterobacteriaceae, isolated from the gut of the plastic-eating mealworm Tenebrio molitor L.</title>
        <authorList>
            <person name="Yang Y."/>
        </authorList>
    </citation>
    <scope>NUCLEOTIDE SEQUENCE</scope>
    <source>
        <strain evidence="13">BIT-L3</strain>
    </source>
</reference>
<feature type="transmembrane region" description="Helical" evidence="11">
    <location>
        <begin position="103"/>
        <end position="124"/>
    </location>
</feature>
<dbReference type="AlphaFoldDB" id="A0A8K0XXK7"/>
<name>A0A8K0XXK7_9ENTR</name>
<evidence type="ECO:0000313" key="14">
    <source>
        <dbReference type="Proteomes" id="UP000659047"/>
    </source>
</evidence>
<evidence type="ECO:0000256" key="11">
    <source>
        <dbReference type="RuleBase" id="RU363032"/>
    </source>
</evidence>
<dbReference type="Pfam" id="PF00528">
    <property type="entry name" value="BPD_transp_1"/>
    <property type="match status" value="1"/>
</dbReference>
<dbReference type="SUPFAM" id="SSF161098">
    <property type="entry name" value="MetI-like"/>
    <property type="match status" value="1"/>
</dbReference>
<comment type="function">
    <text evidence="9">Part of the ABC transporter complex GsiABCD involved in glutathione import. Probably responsible for the translocation of the substrate across the membrane.</text>
</comment>
<dbReference type="Proteomes" id="UP000659047">
    <property type="component" value="Unassembled WGS sequence"/>
</dbReference>
<proteinExistence type="inferred from homology"/>
<evidence type="ECO:0000259" key="12">
    <source>
        <dbReference type="PROSITE" id="PS50928"/>
    </source>
</evidence>
<dbReference type="PROSITE" id="PS50928">
    <property type="entry name" value="ABC_TM1"/>
    <property type="match status" value="1"/>
</dbReference>
<dbReference type="GO" id="GO:0005886">
    <property type="term" value="C:plasma membrane"/>
    <property type="evidence" value="ECO:0007669"/>
    <property type="project" value="UniProtKB-SubCell"/>
</dbReference>
<sequence length="303" mass="32989">MRLLNWRRDAALKAMPLLRPERVRTPWHEFWRRLRRQPLALFAGGFVLLLVLLAAAAPWLAPFDAENYFDYDRLNEGPSRVHWFGVDSLGRDIFSRVLVGARISLAAGVLSVTLGAAIGTLLGLISGYYEGGWDRLIMRICDVLFAFPGILLAIAVVAVMGSGMVNVIVAVAVFTIPAFARLVRGNTLVLKQQTFIESARSIGAPDAVILLRHILPGAFSSIIVFFTMRIGTAIISAASLSFLGLGAQPPTPEWGAMLNEAQADMAMSPHIALFPSLAIFLTVLAFNLLGDGLRDALDPRLEP</sequence>